<dbReference type="InterPro" id="IPR022803">
    <property type="entry name" value="Ribosomal_uL5_dom_sf"/>
</dbReference>
<proteinExistence type="predicted"/>
<dbReference type="EMBL" id="LHXL01000003">
    <property type="protein sequence ID" value="KXA90586.1"/>
    <property type="molecule type" value="Genomic_DNA"/>
</dbReference>
<sequence>MKVPFKSVGISTFVHATESEKKLRNTLKSLLPDEIKIEKEEAEGHFGEPIFILSADFQRRPYLREFWNQILEKLVENERRWLEKNAIERIGDDCRLYLRFDKQTAVSEDKLKIADTDDVIHVRINISAYPAKRKIAIEKMKKFIEDGLKRE</sequence>
<keyword evidence="2" id="KW-1185">Reference proteome</keyword>
<protein>
    <recommendedName>
        <fullName evidence="3">Exosome subunit</fullName>
    </recommendedName>
</protein>
<dbReference type="SUPFAM" id="SSF55282">
    <property type="entry name" value="RL5-like"/>
    <property type="match status" value="1"/>
</dbReference>
<evidence type="ECO:0008006" key="3">
    <source>
        <dbReference type="Google" id="ProtNLM"/>
    </source>
</evidence>
<dbReference type="Proteomes" id="UP000070589">
    <property type="component" value="Unassembled WGS sequence"/>
</dbReference>
<evidence type="ECO:0000313" key="2">
    <source>
        <dbReference type="Proteomes" id="UP000070589"/>
    </source>
</evidence>
<dbReference type="PANTHER" id="PTHR38816">
    <property type="entry name" value="EXOSOME SUBUNIT, DUF54 FAMILY-RELATED"/>
    <property type="match status" value="1"/>
</dbReference>
<gene>
    <name evidence="1" type="ORF">AKJ62_00500</name>
</gene>
<evidence type="ECO:0000313" key="1">
    <source>
        <dbReference type="EMBL" id="KXA90586.1"/>
    </source>
</evidence>
<name>A0A133U8X0_9EURY</name>
<comment type="caution">
    <text evidence="1">The sequence shown here is derived from an EMBL/GenBank/DDBJ whole genome shotgun (WGS) entry which is preliminary data.</text>
</comment>
<dbReference type="InterPro" id="IPR002739">
    <property type="entry name" value="PAB1135-like"/>
</dbReference>
<reference evidence="1 2" key="1">
    <citation type="journal article" date="2016" name="Sci. Rep.">
        <title>Metabolic traits of an uncultured archaeal lineage -MSBL1- from brine pools of the Red Sea.</title>
        <authorList>
            <person name="Mwirichia R."/>
            <person name="Alam I."/>
            <person name="Rashid M."/>
            <person name="Vinu M."/>
            <person name="Ba-Alawi W."/>
            <person name="Anthony Kamau A."/>
            <person name="Kamanda Ngugi D."/>
            <person name="Goker M."/>
            <person name="Klenk H.P."/>
            <person name="Bajic V."/>
            <person name="Stingl U."/>
        </authorList>
    </citation>
    <scope>NUCLEOTIDE SEQUENCE [LARGE SCALE GENOMIC DNA]</scope>
    <source>
        <strain evidence="1">SCGC-AAA259D14</strain>
    </source>
</reference>
<accession>A0A133U8X0</accession>
<organism evidence="1 2">
    <name type="scientific">candidate division MSBL1 archaeon SCGC-AAA259D14</name>
    <dbReference type="NCBI Taxonomy" id="1698261"/>
    <lineage>
        <taxon>Archaea</taxon>
        <taxon>Methanobacteriati</taxon>
        <taxon>Methanobacteriota</taxon>
        <taxon>candidate division MSBL1</taxon>
    </lineage>
</organism>
<dbReference type="Gene3D" id="3.30.1440.10">
    <property type="match status" value="1"/>
</dbReference>
<dbReference type="Pfam" id="PF01877">
    <property type="entry name" value="RNA_binding"/>
    <property type="match status" value="1"/>
</dbReference>
<dbReference type="PANTHER" id="PTHR38816:SF1">
    <property type="entry name" value="EXOSOME SUBUNIT"/>
    <property type="match status" value="1"/>
</dbReference>
<dbReference type="AlphaFoldDB" id="A0A133U8X0"/>